<evidence type="ECO:0000313" key="1">
    <source>
        <dbReference type="EMBL" id="SVD68159.1"/>
    </source>
</evidence>
<reference evidence="1" key="1">
    <citation type="submission" date="2018-05" db="EMBL/GenBank/DDBJ databases">
        <authorList>
            <person name="Lanie J.A."/>
            <person name="Ng W.-L."/>
            <person name="Kazmierczak K.M."/>
            <person name="Andrzejewski T.M."/>
            <person name="Davidsen T.M."/>
            <person name="Wayne K.J."/>
            <person name="Tettelin H."/>
            <person name="Glass J.I."/>
            <person name="Rusch D."/>
            <person name="Podicherti R."/>
            <person name="Tsui H.-C.T."/>
            <person name="Winkler M.E."/>
        </authorList>
    </citation>
    <scope>NUCLEOTIDE SEQUENCE</scope>
</reference>
<accession>A0A382XBA8</accession>
<feature type="non-terminal residue" evidence="1">
    <location>
        <position position="1"/>
    </location>
</feature>
<organism evidence="1">
    <name type="scientific">marine metagenome</name>
    <dbReference type="NCBI Taxonomy" id="408172"/>
    <lineage>
        <taxon>unclassified sequences</taxon>
        <taxon>metagenomes</taxon>
        <taxon>ecological metagenomes</taxon>
    </lineage>
</organism>
<proteinExistence type="predicted"/>
<name>A0A382XBA8_9ZZZZ</name>
<dbReference type="AlphaFoldDB" id="A0A382XBA8"/>
<dbReference type="EMBL" id="UINC01166290">
    <property type="protein sequence ID" value="SVD68159.1"/>
    <property type="molecule type" value="Genomic_DNA"/>
</dbReference>
<sequence>KAIDHAKEFRDLQKILAEVWQR</sequence>
<protein>
    <submittedName>
        <fullName evidence="1">Uncharacterized protein</fullName>
    </submittedName>
</protein>
<gene>
    <name evidence="1" type="ORF">METZ01_LOCUS421013</name>
</gene>